<comment type="similarity">
    <text evidence="1">Belongs to the NAD(P)-dependent epimerase/dehydratase family.</text>
</comment>
<evidence type="ECO:0000313" key="3">
    <source>
        <dbReference type="EMBL" id="HGQ78021.1"/>
    </source>
</evidence>
<dbReference type="InterPro" id="IPR036291">
    <property type="entry name" value="NAD(P)-bd_dom_sf"/>
</dbReference>
<organism evidence="4">
    <name type="scientific">Fervidobacterium pennivorans</name>
    <dbReference type="NCBI Taxonomy" id="93466"/>
    <lineage>
        <taxon>Bacteria</taxon>
        <taxon>Thermotogati</taxon>
        <taxon>Thermotogota</taxon>
        <taxon>Thermotogae</taxon>
        <taxon>Thermotogales</taxon>
        <taxon>Fervidobacteriaceae</taxon>
        <taxon>Fervidobacterium</taxon>
    </lineage>
</organism>
<comment type="caution">
    <text evidence="4">The sequence shown here is derived from an EMBL/GenBank/DDBJ whole genome shotgun (WGS) entry which is preliminary data.</text>
</comment>
<dbReference type="InterPro" id="IPR001509">
    <property type="entry name" value="Epimerase_deHydtase"/>
</dbReference>
<proteinExistence type="inferred from homology"/>
<protein>
    <submittedName>
        <fullName evidence="4">SDR family oxidoreductase</fullName>
    </submittedName>
</protein>
<dbReference type="EMBL" id="DTBH01000187">
    <property type="protein sequence ID" value="HGQ78021.1"/>
    <property type="molecule type" value="Genomic_DNA"/>
</dbReference>
<dbReference type="EMBL" id="DSZT01000174">
    <property type="protein sequence ID" value="HGU42368.1"/>
    <property type="molecule type" value="Genomic_DNA"/>
</dbReference>
<evidence type="ECO:0000256" key="1">
    <source>
        <dbReference type="ARBA" id="ARBA00007637"/>
    </source>
</evidence>
<dbReference type="AlphaFoldDB" id="A0A7C4W4B9"/>
<gene>
    <name evidence="4" type="ORF">ENT72_05590</name>
    <name evidence="3" type="ORF">ENU12_09045</name>
</gene>
<reference evidence="4" key="1">
    <citation type="journal article" date="2020" name="mSystems">
        <title>Genome- and Community-Level Interaction Insights into Carbon Utilization and Element Cycling Functions of Hydrothermarchaeota in Hydrothermal Sediment.</title>
        <authorList>
            <person name="Zhou Z."/>
            <person name="Liu Y."/>
            <person name="Xu W."/>
            <person name="Pan J."/>
            <person name="Luo Z.H."/>
            <person name="Li M."/>
        </authorList>
    </citation>
    <scope>NUCLEOTIDE SEQUENCE [LARGE SCALE GENOMIC DNA]</scope>
    <source>
        <strain evidence="4">SpSt-604</strain>
        <strain evidence="3">SpSt-640</strain>
    </source>
</reference>
<dbReference type="SUPFAM" id="SSF51735">
    <property type="entry name" value="NAD(P)-binding Rossmann-fold domains"/>
    <property type="match status" value="1"/>
</dbReference>
<accession>A0A7C4W4B9</accession>
<dbReference type="Pfam" id="PF01370">
    <property type="entry name" value="Epimerase"/>
    <property type="match status" value="1"/>
</dbReference>
<dbReference type="PANTHER" id="PTHR43000">
    <property type="entry name" value="DTDP-D-GLUCOSE 4,6-DEHYDRATASE-RELATED"/>
    <property type="match status" value="1"/>
</dbReference>
<evidence type="ECO:0000313" key="4">
    <source>
        <dbReference type="EMBL" id="HGU42368.1"/>
    </source>
</evidence>
<name>A0A7C4W4B9_FERPE</name>
<evidence type="ECO:0000259" key="2">
    <source>
        <dbReference type="Pfam" id="PF01370"/>
    </source>
</evidence>
<dbReference type="Gene3D" id="3.40.50.720">
    <property type="entry name" value="NAD(P)-binding Rossmann-like Domain"/>
    <property type="match status" value="1"/>
</dbReference>
<sequence length="314" mass="35246">MSVLVTGGAGFIGSHLVEKLLEEGYDVVVLDNLSFGSIKNLNLKNPRLSFIKGDVCNKENIKKALKNVRVIFHLAALIDIPFSVKNPALVNHVNVCGSLNLLEESVKRDVEKFIFASTCAVYGEPQYLPVDEEHPTNPTSPYAVSKLTVEKYCRVFNKIYGLKTVSLRLFNVYGPRQRGGAYGGVITKFIERLKSGRPPVIFGDGTQTRDFVYVLDVVNAFYKAMNARLCGDEINIGSGKETSINELVKILNEKFTLKHLKPTYRKPRIGDIKRSWAKIEKAKIYLEYEPKFSLREGLDALLKSYGIKFGNFNL</sequence>
<feature type="domain" description="NAD-dependent epimerase/dehydratase" evidence="2">
    <location>
        <begin position="3"/>
        <end position="237"/>
    </location>
</feature>
<dbReference type="CDD" id="cd05256">
    <property type="entry name" value="UDP_AE_SDR_e"/>
    <property type="match status" value="1"/>
</dbReference>